<dbReference type="STRING" id="520762.AN619_00240"/>
<dbReference type="Pfam" id="PF24755">
    <property type="entry name" value="SpoVR_C"/>
    <property type="match status" value="1"/>
</dbReference>
<dbReference type="AlphaFoldDB" id="A0A140LEL9"/>
<dbReference type="InterPro" id="IPR057008">
    <property type="entry name" value="SpoVR-like_C"/>
</dbReference>
<dbReference type="Proteomes" id="UP000070456">
    <property type="component" value="Unassembled WGS sequence"/>
</dbReference>
<evidence type="ECO:0008006" key="5">
    <source>
        <dbReference type="Google" id="ProtNLM"/>
    </source>
</evidence>
<dbReference type="PANTHER" id="PTHR30029:SF2">
    <property type="entry name" value="STAGE V SPORULATION PROTEIN R"/>
    <property type="match status" value="1"/>
</dbReference>
<feature type="domain" description="SpoVR protein-like N-terminal" evidence="1">
    <location>
        <begin position="11"/>
        <end position="161"/>
    </location>
</feature>
<sequence>MGVCAIYDDGQWNEQIALAASTFGLDFYPQEFELLDKEEFFVYRVHLGLPLLQPYWRFSGKEQIFSLSDCKRFFNEKALYALPQRAYLLRENTLSETLFAMIHLYAYNDFVKRNKIFRTIGDGRDILRQFDGHHQFIQSCMENEKIGSGEVEKILAGAHAARFQGNQLLHFMMEQGNLSDWQKELLKIVEKETHYFLPQLETMIMAEGWAGYWYEKILNQLALPDELREECKRMHNVVFYRSTESFTLEKMAYMLFKKIDETYGPKEIFQICQRERDVSFVERYFDWDIYRRLKGAGDLQENGRAEKDAWEMLKKNLLDVAGQRRIPMIRVNGVRVQDGTLLLEHLWDYRELQQEYVFEFLKHMVNLWGNKVMIKTKFNNINKLVLCNECKSIAIKTEGK</sequence>
<name>A0A140LEL9_9FIRM</name>
<dbReference type="EMBL" id="LOEE01000002">
    <property type="protein sequence ID" value="KXG78994.1"/>
    <property type="molecule type" value="Genomic_DNA"/>
</dbReference>
<comment type="caution">
    <text evidence="3">The sequence shown here is derived from an EMBL/GenBank/DDBJ whole genome shotgun (WGS) entry which is preliminary data.</text>
</comment>
<evidence type="ECO:0000313" key="3">
    <source>
        <dbReference type="EMBL" id="KXG78994.1"/>
    </source>
</evidence>
<dbReference type="PANTHER" id="PTHR30029">
    <property type="entry name" value="STAGE V SPORULATION PROTEIN R"/>
    <property type="match status" value="1"/>
</dbReference>
<evidence type="ECO:0000259" key="1">
    <source>
        <dbReference type="Pfam" id="PF04293"/>
    </source>
</evidence>
<reference evidence="3 4" key="1">
    <citation type="submission" date="2015-12" db="EMBL/GenBank/DDBJ databases">
        <title>Draft genome sequence of the thermoanaerobe Thermotalea metallivorans, an isolate from the runoff channel of the Great Artesian Basin, Australia.</title>
        <authorList>
            <person name="Patel B.K."/>
        </authorList>
    </citation>
    <scope>NUCLEOTIDE SEQUENCE [LARGE SCALE GENOMIC DNA]</scope>
    <source>
        <strain evidence="3 4">B2-1</strain>
    </source>
</reference>
<protein>
    <recommendedName>
        <fullName evidence="5">SpoVR family protein</fullName>
    </recommendedName>
</protein>
<gene>
    <name evidence="3" type="ORF">AN619_00240</name>
</gene>
<evidence type="ECO:0000313" key="4">
    <source>
        <dbReference type="Proteomes" id="UP000070456"/>
    </source>
</evidence>
<proteinExistence type="predicted"/>
<feature type="domain" description="SpoVR-like C-terminal" evidence="2">
    <location>
        <begin position="327"/>
        <end position="376"/>
    </location>
</feature>
<keyword evidence="4" id="KW-1185">Reference proteome</keyword>
<dbReference type="Pfam" id="PF04293">
    <property type="entry name" value="SpoVR"/>
    <property type="match status" value="2"/>
</dbReference>
<dbReference type="InterPro" id="IPR007390">
    <property type="entry name" value="Spore_V_R"/>
</dbReference>
<evidence type="ECO:0000259" key="2">
    <source>
        <dbReference type="Pfam" id="PF24755"/>
    </source>
</evidence>
<feature type="domain" description="SpoVR protein-like N-terminal" evidence="1">
    <location>
        <begin position="166"/>
        <end position="294"/>
    </location>
</feature>
<organism evidence="3 4">
    <name type="scientific">Thermotalea metallivorans</name>
    <dbReference type="NCBI Taxonomy" id="520762"/>
    <lineage>
        <taxon>Bacteria</taxon>
        <taxon>Bacillati</taxon>
        <taxon>Bacillota</taxon>
        <taxon>Clostridia</taxon>
        <taxon>Peptostreptococcales</taxon>
        <taxon>Thermotaleaceae</taxon>
        <taxon>Thermotalea</taxon>
    </lineage>
</organism>
<accession>A0A140LEL9</accession>
<dbReference type="InterPro" id="IPR056174">
    <property type="entry name" value="SpoVR_N"/>
</dbReference>
<dbReference type="RefSeq" id="WP_068553851.1">
    <property type="nucleotide sequence ID" value="NZ_LOEE01000002.1"/>
</dbReference>